<keyword evidence="4" id="KW-1185">Reference proteome</keyword>
<dbReference type="Gene3D" id="3.40.640.10">
    <property type="entry name" value="Type I PLP-dependent aspartate aminotransferase-like (Major domain)"/>
    <property type="match status" value="1"/>
</dbReference>
<evidence type="ECO:0000256" key="2">
    <source>
        <dbReference type="ARBA" id="ARBA00022898"/>
    </source>
</evidence>
<organism evidence="3 4">
    <name type="scientific">Madurella mycetomatis</name>
    <dbReference type="NCBI Taxonomy" id="100816"/>
    <lineage>
        <taxon>Eukaryota</taxon>
        <taxon>Fungi</taxon>
        <taxon>Dikarya</taxon>
        <taxon>Ascomycota</taxon>
        <taxon>Pezizomycotina</taxon>
        <taxon>Sordariomycetes</taxon>
        <taxon>Sordariomycetidae</taxon>
        <taxon>Sordariales</taxon>
        <taxon>Sordariales incertae sedis</taxon>
        <taxon>Madurella</taxon>
    </lineage>
</organism>
<dbReference type="Gene3D" id="3.90.1150.10">
    <property type="entry name" value="Aspartate Aminotransferase, domain 1"/>
    <property type="match status" value="1"/>
</dbReference>
<comment type="cofactor">
    <cofactor evidence="1">
        <name>pyridoxal 5'-phosphate</name>
        <dbReference type="ChEBI" id="CHEBI:597326"/>
    </cofactor>
</comment>
<dbReference type="PANTHER" id="PTHR43713">
    <property type="entry name" value="GLUTAMATE-1-SEMIALDEHYDE 2,1-AMINOMUTASE"/>
    <property type="match status" value="1"/>
</dbReference>
<protein>
    <submittedName>
        <fullName evidence="3">Beta-phenylalanine transaminase</fullName>
    </submittedName>
</protein>
<proteinExistence type="predicted"/>
<dbReference type="PANTHER" id="PTHR43713:SF3">
    <property type="entry name" value="GLUTAMATE-1-SEMIALDEHYDE 2,1-AMINOMUTASE 1, CHLOROPLASTIC-RELATED"/>
    <property type="match status" value="1"/>
</dbReference>
<dbReference type="AlphaFoldDB" id="A0A175W9E6"/>
<dbReference type="GO" id="GO:0008483">
    <property type="term" value="F:transaminase activity"/>
    <property type="evidence" value="ECO:0007669"/>
    <property type="project" value="InterPro"/>
</dbReference>
<dbReference type="InterPro" id="IPR015421">
    <property type="entry name" value="PyrdxlP-dep_Trfase_major"/>
</dbReference>
<dbReference type="Proteomes" id="UP000078237">
    <property type="component" value="Unassembled WGS sequence"/>
</dbReference>
<reference evidence="3 4" key="1">
    <citation type="journal article" date="2016" name="Genome Announc.">
        <title>Genome Sequence of Madurella mycetomatis mm55, Isolated from a Human Mycetoma Case in Sudan.</title>
        <authorList>
            <person name="Smit S."/>
            <person name="Derks M.F."/>
            <person name="Bervoets S."/>
            <person name="Fahal A."/>
            <person name="van Leeuwen W."/>
            <person name="van Belkum A."/>
            <person name="van de Sande W.W."/>
        </authorList>
    </citation>
    <scope>NUCLEOTIDE SEQUENCE [LARGE SCALE GENOMIC DNA]</scope>
    <source>
        <strain evidence="4">mm55</strain>
    </source>
</reference>
<dbReference type="InterPro" id="IPR015424">
    <property type="entry name" value="PyrdxlP-dep_Trfase"/>
</dbReference>
<dbReference type="OrthoDB" id="425114at2759"/>
<dbReference type="InterPro" id="IPR015422">
    <property type="entry name" value="PyrdxlP-dep_Trfase_small"/>
</dbReference>
<keyword evidence="2" id="KW-0663">Pyridoxal phosphate</keyword>
<dbReference type="STRING" id="100816.A0A175W9E6"/>
<dbReference type="VEuPathDB" id="FungiDB:MMYC01_204622"/>
<dbReference type="EMBL" id="LCTW02000060">
    <property type="protein sequence ID" value="KXX80418.1"/>
    <property type="molecule type" value="Genomic_DNA"/>
</dbReference>
<accession>A0A175W9E6</accession>
<dbReference type="InterPro" id="IPR005814">
    <property type="entry name" value="Aminotrans_3"/>
</dbReference>
<sequence length="181" mass="20124">MGLQPDLVTLGKYLGGGLAFGAFGGREDVMAVYDPRVEGALAHSGTFNNNTLVMRAGLAGLGDVYKPEVCVRFNETGDKFRERLREVTSGTKMSFTGRGSLIGLHFTEDGMEDIRCGEDVKGKERRELRDLFWFEMLEAGFWTTRRGFIAMILDTPDSELDAFIAAVSQFLGRHRDLMVVE</sequence>
<evidence type="ECO:0000313" key="3">
    <source>
        <dbReference type="EMBL" id="KXX80418.1"/>
    </source>
</evidence>
<dbReference type="Pfam" id="PF00202">
    <property type="entry name" value="Aminotran_3"/>
    <property type="match status" value="1"/>
</dbReference>
<evidence type="ECO:0000256" key="1">
    <source>
        <dbReference type="ARBA" id="ARBA00001933"/>
    </source>
</evidence>
<name>A0A175W9E6_9PEZI</name>
<gene>
    <name evidence="3" type="ORF">MMYC01_204622</name>
</gene>
<comment type="caution">
    <text evidence="3">The sequence shown here is derived from an EMBL/GenBank/DDBJ whole genome shotgun (WGS) entry which is preliminary data.</text>
</comment>
<dbReference type="SUPFAM" id="SSF53383">
    <property type="entry name" value="PLP-dependent transferases"/>
    <property type="match status" value="1"/>
</dbReference>
<evidence type="ECO:0000313" key="4">
    <source>
        <dbReference type="Proteomes" id="UP000078237"/>
    </source>
</evidence>
<dbReference type="GO" id="GO:0030170">
    <property type="term" value="F:pyridoxal phosphate binding"/>
    <property type="evidence" value="ECO:0007669"/>
    <property type="project" value="InterPro"/>
</dbReference>